<keyword evidence="4" id="KW-1185">Reference proteome</keyword>
<organism evidence="3 4">
    <name type="scientific">Punctularia strigosozonata (strain HHB-11173)</name>
    <name type="common">White-rot fungus</name>
    <dbReference type="NCBI Taxonomy" id="741275"/>
    <lineage>
        <taxon>Eukaryota</taxon>
        <taxon>Fungi</taxon>
        <taxon>Dikarya</taxon>
        <taxon>Basidiomycota</taxon>
        <taxon>Agaricomycotina</taxon>
        <taxon>Agaricomycetes</taxon>
        <taxon>Corticiales</taxon>
        <taxon>Punctulariaceae</taxon>
        <taxon>Punctularia</taxon>
    </lineage>
</organism>
<reference evidence="4" key="1">
    <citation type="journal article" date="2012" name="Science">
        <title>The Paleozoic origin of enzymatic lignin decomposition reconstructed from 31 fungal genomes.</title>
        <authorList>
            <person name="Floudas D."/>
            <person name="Binder M."/>
            <person name="Riley R."/>
            <person name="Barry K."/>
            <person name="Blanchette R.A."/>
            <person name="Henrissat B."/>
            <person name="Martinez A.T."/>
            <person name="Otillar R."/>
            <person name="Spatafora J.W."/>
            <person name="Yadav J.S."/>
            <person name="Aerts A."/>
            <person name="Benoit I."/>
            <person name="Boyd A."/>
            <person name="Carlson A."/>
            <person name="Copeland A."/>
            <person name="Coutinho P.M."/>
            <person name="de Vries R.P."/>
            <person name="Ferreira P."/>
            <person name="Findley K."/>
            <person name="Foster B."/>
            <person name="Gaskell J."/>
            <person name="Glotzer D."/>
            <person name="Gorecki P."/>
            <person name="Heitman J."/>
            <person name="Hesse C."/>
            <person name="Hori C."/>
            <person name="Igarashi K."/>
            <person name="Jurgens J.A."/>
            <person name="Kallen N."/>
            <person name="Kersten P."/>
            <person name="Kohler A."/>
            <person name="Kuees U."/>
            <person name="Kumar T.K.A."/>
            <person name="Kuo A."/>
            <person name="LaButti K."/>
            <person name="Larrondo L.F."/>
            <person name="Lindquist E."/>
            <person name="Ling A."/>
            <person name="Lombard V."/>
            <person name="Lucas S."/>
            <person name="Lundell T."/>
            <person name="Martin R."/>
            <person name="McLaughlin D.J."/>
            <person name="Morgenstern I."/>
            <person name="Morin E."/>
            <person name="Murat C."/>
            <person name="Nagy L.G."/>
            <person name="Nolan M."/>
            <person name="Ohm R.A."/>
            <person name="Patyshakuliyeva A."/>
            <person name="Rokas A."/>
            <person name="Ruiz-Duenas F.J."/>
            <person name="Sabat G."/>
            <person name="Salamov A."/>
            <person name="Samejima M."/>
            <person name="Schmutz J."/>
            <person name="Slot J.C."/>
            <person name="St John F."/>
            <person name="Stenlid J."/>
            <person name="Sun H."/>
            <person name="Sun S."/>
            <person name="Syed K."/>
            <person name="Tsang A."/>
            <person name="Wiebenga A."/>
            <person name="Young D."/>
            <person name="Pisabarro A."/>
            <person name="Eastwood D.C."/>
            <person name="Martin F."/>
            <person name="Cullen D."/>
            <person name="Grigoriev I.V."/>
            <person name="Hibbett D.S."/>
        </authorList>
    </citation>
    <scope>NUCLEOTIDE SEQUENCE [LARGE SCALE GENOMIC DNA]</scope>
    <source>
        <strain evidence="4">HHB-11173 SS5</strain>
    </source>
</reference>
<dbReference type="Proteomes" id="UP000054196">
    <property type="component" value="Unassembled WGS sequence"/>
</dbReference>
<dbReference type="AlphaFoldDB" id="R7S214"/>
<feature type="signal peptide" evidence="2">
    <location>
        <begin position="1"/>
        <end position="27"/>
    </location>
</feature>
<evidence type="ECO:0000256" key="1">
    <source>
        <dbReference type="SAM" id="MobiDB-lite"/>
    </source>
</evidence>
<dbReference type="EMBL" id="JH687558">
    <property type="protein sequence ID" value="EIN03822.1"/>
    <property type="molecule type" value="Genomic_DNA"/>
</dbReference>
<dbReference type="KEGG" id="psq:PUNSTDRAFT_139128"/>
<protein>
    <recommendedName>
        <fullName evidence="5">F-box domain-containing protein</fullName>
    </recommendedName>
</protein>
<dbReference type="GeneID" id="18880245"/>
<name>R7S214_PUNST</name>
<accession>R7S214</accession>
<evidence type="ECO:0000256" key="2">
    <source>
        <dbReference type="SAM" id="SignalP"/>
    </source>
</evidence>
<evidence type="ECO:0008006" key="5">
    <source>
        <dbReference type="Google" id="ProtNLM"/>
    </source>
</evidence>
<sequence length="773" mass="87877">MNSANELLTLAFHKIVWLIFSIAVGSSREEALTISLVCKAARKLAIPFVFSTFRRWPPRKIARWPAALFDVAVFPNVARSDEKKSLFALVHNICLCDAQTDTSLFKLVLNWCRNISNLCVSEYALDSLVRWKGHALPNLDISLRQLPYVQSIYSPSSRYRTYPVANAVTHLRLPGIPFNVGSRVPRFLSFFANVTHVSFMVEAHSDDILVRAVVPARVNSIQYWISKATLPSLQMVVIILPYYRGTPLWDWCTHYPRPVLVEVYQHAIRTDPRFYLVPVKYDSDWNRTANDIHDSWEAECIRSSVEKLSNPTHGPASGRRSFHNFGPFLQSQGNVDTSSASMPTSLTAITHVVFISSNREQRAFLRYVRAGPVPYALRHADRLVVVDAGFDQLCKDWEAEAWGAESVWDEAVPRIIVPEASSLAKTRPKPLASSQSTPRTSRKHDRVPNEQRLNRGELKTARHLRRLPIELVWHILDLLACISKQDALAVSLVCHEARRYAFPRALSVLTWPHARSSSSFSWSPERVPAFLSNARHVCIPDAYSSSYVHTTLFTLFPHLSSIYTCEYLFRSPMLWNHIVPPPHAGRPSPLLSVTLQDRPISFGDGTHRSPLARHVERLRLPVLWFTPVVATDMPVFLRCFPALGYLALPVVPTLDGSARDANVEQRVRAVVRWVRRAGVPSLRMIVLVLHRKAWIALNSGMKLHSRKMFERLCEFAMALDERVHLVVVDTACDELRKEWEAEAWGAESIWDKAARTRRGLMRQAAENNVKRLP</sequence>
<gene>
    <name evidence="3" type="ORF">PUNSTDRAFT_139128</name>
</gene>
<evidence type="ECO:0000313" key="3">
    <source>
        <dbReference type="EMBL" id="EIN03822.1"/>
    </source>
</evidence>
<feature type="chain" id="PRO_5004444588" description="F-box domain-containing protein" evidence="2">
    <location>
        <begin position="28"/>
        <end position="773"/>
    </location>
</feature>
<dbReference type="HOGENOM" id="CLU_361733_0_0_1"/>
<keyword evidence="2" id="KW-0732">Signal</keyword>
<dbReference type="OrthoDB" id="2795673at2759"/>
<feature type="region of interest" description="Disordered" evidence="1">
    <location>
        <begin position="425"/>
        <end position="454"/>
    </location>
</feature>
<proteinExistence type="predicted"/>
<evidence type="ECO:0000313" key="4">
    <source>
        <dbReference type="Proteomes" id="UP000054196"/>
    </source>
</evidence>
<dbReference type="RefSeq" id="XP_007388880.1">
    <property type="nucleotide sequence ID" value="XM_007388818.1"/>
</dbReference>